<organism evidence="2 3">
    <name type="scientific">Xylanibacter ruminicola</name>
    <name type="common">Prevotella ruminicola</name>
    <dbReference type="NCBI Taxonomy" id="839"/>
    <lineage>
        <taxon>Bacteria</taxon>
        <taxon>Pseudomonadati</taxon>
        <taxon>Bacteroidota</taxon>
        <taxon>Bacteroidia</taxon>
        <taxon>Bacteroidales</taxon>
        <taxon>Prevotellaceae</taxon>
        <taxon>Xylanibacter</taxon>
    </lineage>
</organism>
<accession>A0A9D5PBG0</accession>
<gene>
    <name evidence="2" type="ORF">E7101_14780</name>
</gene>
<dbReference type="Gene3D" id="3.40.50.300">
    <property type="entry name" value="P-loop containing nucleotide triphosphate hydrolases"/>
    <property type="match status" value="1"/>
</dbReference>
<proteinExistence type="predicted"/>
<protein>
    <submittedName>
        <fullName evidence="2">ATP-binding protein</fullName>
    </submittedName>
</protein>
<dbReference type="SUPFAM" id="SSF52540">
    <property type="entry name" value="P-loop containing nucleoside triphosphate hydrolases"/>
    <property type="match status" value="1"/>
</dbReference>
<evidence type="ECO:0000259" key="1">
    <source>
        <dbReference type="Pfam" id="PF13304"/>
    </source>
</evidence>
<dbReference type="Pfam" id="PF13304">
    <property type="entry name" value="AAA_21"/>
    <property type="match status" value="1"/>
</dbReference>
<dbReference type="PANTHER" id="PTHR40396:SF1">
    <property type="entry name" value="ATPASE AAA-TYPE CORE DOMAIN-CONTAINING PROTEIN"/>
    <property type="match status" value="1"/>
</dbReference>
<dbReference type="InterPro" id="IPR027417">
    <property type="entry name" value="P-loop_NTPase"/>
</dbReference>
<evidence type="ECO:0000313" key="2">
    <source>
        <dbReference type="EMBL" id="MBE6272186.1"/>
    </source>
</evidence>
<keyword evidence="2" id="KW-0067">ATP-binding</keyword>
<dbReference type="GO" id="GO:0005524">
    <property type="term" value="F:ATP binding"/>
    <property type="evidence" value="ECO:0007669"/>
    <property type="project" value="UniProtKB-KW"/>
</dbReference>
<dbReference type="GO" id="GO:0016887">
    <property type="term" value="F:ATP hydrolysis activity"/>
    <property type="evidence" value="ECO:0007669"/>
    <property type="project" value="InterPro"/>
</dbReference>
<dbReference type="AlphaFoldDB" id="A0A9D5PBG0"/>
<dbReference type="EMBL" id="SUYC01000027">
    <property type="protein sequence ID" value="MBE6272186.1"/>
    <property type="molecule type" value="Genomic_DNA"/>
</dbReference>
<name>A0A9D5PBG0_XYLRU</name>
<evidence type="ECO:0000313" key="3">
    <source>
        <dbReference type="Proteomes" id="UP000806522"/>
    </source>
</evidence>
<dbReference type="InterPro" id="IPR003959">
    <property type="entry name" value="ATPase_AAA_core"/>
</dbReference>
<feature type="domain" description="ATPase AAA-type core" evidence="1">
    <location>
        <begin position="51"/>
        <end position="343"/>
    </location>
</feature>
<dbReference type="PANTHER" id="PTHR40396">
    <property type="entry name" value="ATPASE-LIKE PROTEIN"/>
    <property type="match status" value="1"/>
</dbReference>
<dbReference type="Proteomes" id="UP000806522">
    <property type="component" value="Unassembled WGS sequence"/>
</dbReference>
<sequence length="405" mass="45870">MIIQFSVENFRSIMEPATLSLVASPLKDARVATEDVMFDIEGMDVSLLKSAVILGANASGKSNVIKALDFFKSYIIDSFKNLQAGEEIGVETFKLNTDSAKASSSFEMIFILDGYQYRYGMDVSRESVHGEWLYRKACRKRAKEVELFYREGEEMKVHTSFSIATDLVNRKMIRNNALLLSAAAQFNDPTAVQIINWLTETSILTCSDEEKMWNMAVNHLDDVEMRSRIVEFSKFADLGIEDIEKSDNHILSRHLQYDTNGAAKGETSFPFLSMESEGTIKYFSMAYPIIKALDNGSRLVIDEFDSKLHPVLTNRIISLFNSRETNPRNAQLILTAHDTNILSSGLFRRDQIWFTQKDRFGATSLYSLSDYKVRSDAPFEKDYLSGKYGATPIIGNLESVLRRAE</sequence>
<keyword evidence="2" id="KW-0547">Nucleotide-binding</keyword>
<comment type="caution">
    <text evidence="2">The sequence shown here is derived from an EMBL/GenBank/DDBJ whole genome shotgun (WGS) entry which is preliminary data.</text>
</comment>
<reference evidence="2" key="1">
    <citation type="submission" date="2019-04" db="EMBL/GenBank/DDBJ databases">
        <title>Evolution of Biomass-Degrading Anaerobic Consortia Revealed by Metagenomics.</title>
        <authorList>
            <person name="Peng X."/>
        </authorList>
    </citation>
    <scope>NUCLEOTIDE SEQUENCE</scope>
    <source>
        <strain evidence="2">SIG140</strain>
    </source>
</reference>